<proteinExistence type="predicted"/>
<dbReference type="InterPro" id="IPR010652">
    <property type="entry name" value="DUF1232"/>
</dbReference>
<evidence type="ECO:0000256" key="5">
    <source>
        <dbReference type="SAM" id="Phobius"/>
    </source>
</evidence>
<name>A0ABW3SU21_9BACT</name>
<sequence>MTLLHTLKQKTHVFNTEIYALYLSYRDNRVRWYVQVLLAIAIGYALSPLDLVPDLNPVLGYLDDVVIVALTLTMSYGFLTRSVRDEARLQAYEEMSQENEKSILALKVIGYTWVLLLTLIALVFYKFIFL</sequence>
<evidence type="ECO:0000256" key="3">
    <source>
        <dbReference type="ARBA" id="ARBA00022989"/>
    </source>
</evidence>
<dbReference type="RefSeq" id="WP_377528847.1">
    <property type="nucleotide sequence ID" value="NZ_JBHTLD010000138.1"/>
</dbReference>
<comment type="subcellular location">
    <subcellularLocation>
        <location evidence="1">Endomembrane system</location>
        <topology evidence="1">Multi-pass membrane protein</topology>
    </subcellularLocation>
</comment>
<feature type="non-terminal residue" evidence="7">
    <location>
        <position position="130"/>
    </location>
</feature>
<evidence type="ECO:0000313" key="7">
    <source>
        <dbReference type="EMBL" id="MFD1187407.1"/>
    </source>
</evidence>
<feature type="transmembrane region" description="Helical" evidence="5">
    <location>
        <begin position="104"/>
        <end position="128"/>
    </location>
</feature>
<comment type="caution">
    <text evidence="7">The sequence shown here is derived from an EMBL/GenBank/DDBJ whole genome shotgun (WGS) entry which is preliminary data.</text>
</comment>
<keyword evidence="4 5" id="KW-0472">Membrane</keyword>
<evidence type="ECO:0000313" key="8">
    <source>
        <dbReference type="Proteomes" id="UP001597094"/>
    </source>
</evidence>
<keyword evidence="8" id="KW-1185">Reference proteome</keyword>
<evidence type="ECO:0000256" key="2">
    <source>
        <dbReference type="ARBA" id="ARBA00022692"/>
    </source>
</evidence>
<dbReference type="Pfam" id="PF06803">
    <property type="entry name" value="DUF1232"/>
    <property type="match status" value="1"/>
</dbReference>
<accession>A0ABW3SU21</accession>
<feature type="transmembrane region" description="Helical" evidence="5">
    <location>
        <begin position="58"/>
        <end position="79"/>
    </location>
</feature>
<gene>
    <name evidence="7" type="ORF">ACFQ2O_14410</name>
</gene>
<protein>
    <submittedName>
        <fullName evidence="7">YkvA family protein</fullName>
    </submittedName>
</protein>
<organism evidence="7 8">
    <name type="scientific">Pontibacter rugosus</name>
    <dbReference type="NCBI Taxonomy" id="1745966"/>
    <lineage>
        <taxon>Bacteria</taxon>
        <taxon>Pseudomonadati</taxon>
        <taxon>Bacteroidota</taxon>
        <taxon>Cytophagia</taxon>
        <taxon>Cytophagales</taxon>
        <taxon>Hymenobacteraceae</taxon>
        <taxon>Pontibacter</taxon>
    </lineage>
</organism>
<feature type="domain" description="DUF1232" evidence="6">
    <location>
        <begin position="36"/>
        <end position="70"/>
    </location>
</feature>
<dbReference type="Proteomes" id="UP001597094">
    <property type="component" value="Unassembled WGS sequence"/>
</dbReference>
<keyword evidence="2 5" id="KW-0812">Transmembrane</keyword>
<reference evidence="8" key="1">
    <citation type="journal article" date="2019" name="Int. J. Syst. Evol. Microbiol.">
        <title>The Global Catalogue of Microorganisms (GCM) 10K type strain sequencing project: providing services to taxonomists for standard genome sequencing and annotation.</title>
        <authorList>
            <consortium name="The Broad Institute Genomics Platform"/>
            <consortium name="The Broad Institute Genome Sequencing Center for Infectious Disease"/>
            <person name="Wu L."/>
            <person name="Ma J."/>
        </authorList>
    </citation>
    <scope>NUCLEOTIDE SEQUENCE [LARGE SCALE GENOMIC DNA]</scope>
    <source>
        <strain evidence="8">JCM 31319</strain>
    </source>
</reference>
<keyword evidence="3 5" id="KW-1133">Transmembrane helix</keyword>
<dbReference type="EMBL" id="JBHTLD010000138">
    <property type="protein sequence ID" value="MFD1187407.1"/>
    <property type="molecule type" value="Genomic_DNA"/>
</dbReference>
<evidence type="ECO:0000256" key="4">
    <source>
        <dbReference type="ARBA" id="ARBA00023136"/>
    </source>
</evidence>
<evidence type="ECO:0000259" key="6">
    <source>
        <dbReference type="Pfam" id="PF06803"/>
    </source>
</evidence>
<feature type="transmembrane region" description="Helical" evidence="5">
    <location>
        <begin position="30"/>
        <end position="46"/>
    </location>
</feature>
<evidence type="ECO:0000256" key="1">
    <source>
        <dbReference type="ARBA" id="ARBA00004127"/>
    </source>
</evidence>